<accession>A0A9E7NMF2</accession>
<dbReference type="Proteomes" id="UP001060037">
    <property type="component" value="Segment"/>
</dbReference>
<proteinExistence type="predicted"/>
<sequence>MSYTITELDGKPTGNQPEVAPTDVPAEPAPAEMPVDTPAPAPVDEPKPEEPAEPKPEDAGLFWGEIPVEVAIPDEVSAAFEEKGIDGQAVLGELFAKDGKFELKEETKAKLYDAFGKPLVDGYLNLYKGQNEMAVAKHQAEFEAQQAVMAGNAKEFSEMVSDEQWGELDAWCAEALPEQELAAFNAVMSLPAEHWAAQKAVLKTLMAQRQASLAEAQGDGAIKLLGDDSAQQVAVKDGLPSTLTRSEFQELMHSDRYRKEGDYAARIDAIRRSSMQSGIH</sequence>
<name>A0A9E7NMF2_9CAUD</name>
<protein>
    <submittedName>
        <fullName evidence="2">Scaffolding protein</fullName>
    </submittedName>
</protein>
<evidence type="ECO:0000313" key="2">
    <source>
        <dbReference type="EMBL" id="UTQ78256.1"/>
    </source>
</evidence>
<organism evidence="2 3">
    <name type="scientific">Aeromonas phage Aer_P220</name>
    <dbReference type="NCBI Taxonomy" id="2951227"/>
    <lineage>
        <taxon>Viruses</taxon>
        <taxon>Duplodnaviria</taxon>
        <taxon>Heunggongvirae</taxon>
        <taxon>Uroviricota</taxon>
        <taxon>Caudoviricetes</taxon>
        <taxon>Autographivirales</taxon>
        <taxon>Autographivirales incertae sedis</taxon>
        <taxon>Yinyavirus</taxon>
        <taxon>Yinyavirus AerP220</taxon>
    </lineage>
</organism>
<feature type="compositionally biased region" description="Basic and acidic residues" evidence="1">
    <location>
        <begin position="44"/>
        <end position="58"/>
    </location>
</feature>
<feature type="region of interest" description="Disordered" evidence="1">
    <location>
        <begin position="1"/>
        <end position="58"/>
    </location>
</feature>
<evidence type="ECO:0000313" key="3">
    <source>
        <dbReference type="Proteomes" id="UP001060037"/>
    </source>
</evidence>
<evidence type="ECO:0000256" key="1">
    <source>
        <dbReference type="SAM" id="MobiDB-lite"/>
    </source>
</evidence>
<dbReference type="EMBL" id="ON624112">
    <property type="protein sequence ID" value="UTQ78256.1"/>
    <property type="molecule type" value="Genomic_DNA"/>
</dbReference>
<reference evidence="2" key="1">
    <citation type="submission" date="2022-05" db="EMBL/GenBank/DDBJ databases">
        <authorList>
            <person name="Tikunov A."/>
            <person name="Kozlova Y."/>
            <person name="Morozova V."/>
            <person name="Jdeed G."/>
            <person name="Bardasheva A."/>
            <person name="Tikunova N."/>
        </authorList>
    </citation>
    <scope>NUCLEOTIDE SEQUENCE</scope>
</reference>
<keyword evidence="3" id="KW-1185">Reference proteome</keyword>